<keyword evidence="8" id="KW-1185">Reference proteome</keyword>
<dbReference type="Gene3D" id="1.20.1740.10">
    <property type="entry name" value="Amino acid/polyamine transporter I"/>
    <property type="match status" value="2"/>
</dbReference>
<proteinExistence type="predicted"/>
<feature type="transmembrane region" description="Helical" evidence="5">
    <location>
        <begin position="318"/>
        <end position="342"/>
    </location>
</feature>
<feature type="transmembrane region" description="Helical" evidence="5">
    <location>
        <begin position="271"/>
        <end position="298"/>
    </location>
</feature>
<dbReference type="PANTHER" id="PTHR43243:SF105">
    <property type="entry name" value="CATIONIC AMINO ACID TRANSPORTER C-TERMINAL DOMAIN-CONTAINING PROTEIN"/>
    <property type="match status" value="1"/>
</dbReference>
<dbReference type="Proteomes" id="UP001431783">
    <property type="component" value="Unassembled WGS sequence"/>
</dbReference>
<feature type="transmembrane region" description="Helical" evidence="5">
    <location>
        <begin position="372"/>
        <end position="391"/>
    </location>
</feature>
<comment type="caution">
    <text evidence="7">The sequence shown here is derived from an EMBL/GenBank/DDBJ whole genome shotgun (WGS) entry which is preliminary data.</text>
</comment>
<feature type="transmembrane region" description="Helical" evidence="5">
    <location>
        <begin position="464"/>
        <end position="487"/>
    </location>
</feature>
<dbReference type="GO" id="GO:0015189">
    <property type="term" value="F:L-lysine transmembrane transporter activity"/>
    <property type="evidence" value="ECO:0007669"/>
    <property type="project" value="TreeGrafter"/>
</dbReference>
<feature type="transmembrane region" description="Helical" evidence="5">
    <location>
        <begin position="234"/>
        <end position="259"/>
    </location>
</feature>
<feature type="transmembrane region" description="Helical" evidence="5">
    <location>
        <begin position="555"/>
        <end position="572"/>
    </location>
</feature>
<name>A0AAW1U4H1_9CUCU</name>
<dbReference type="InterPro" id="IPR029485">
    <property type="entry name" value="CAT_C"/>
</dbReference>
<feature type="transmembrane region" description="Helical" evidence="5">
    <location>
        <begin position="161"/>
        <end position="178"/>
    </location>
</feature>
<keyword evidence="2 5" id="KW-0812">Transmembrane</keyword>
<sequence>MRTLWKVLTRRKVLTPDTTQETPLARVLNTFDLTALGVGSTLGVGVYVLAGQVAKNVAGPAVVISFLIAAIASVFAGLCYAEFGARAPRAGSAYIYSYLCVGEFVAFVIGWNLILEYIIGSASVAKGMSSYIDNLWNGTLSRTFLEIAPINLPYLSSYFDFFAFVVPVLLSVALAFGMKESSLVNNIFTTLNICVVLFVIIAGSLNAHLSNWFIDPNDVKNVTNGTDIGSGGFFPFGIAGVIKGAATCFYGFVGFDCIATTAEEVKNPKKAIPIAIVLSLAIIFLSYFGTSTVVTLMVPYYEQDPTAPIPFAFQSIHWYTAALIVSIGAIFGLYASLFGAMFPLPRILYAMASDGLIFRCLGQVNDRFRTPIFGTLFAGLFTGLMAALFNLQSLVNMMSIGTLLAYTIVAASVLLLRYSDAPANIEPINDSDDTALTEDEVKLGLILTIFNYGKYNIPNKKTELIVSIDICIYCILCFLLGLCGLHLNQEIMNGEILPITAVSVILLLMALTMLSILSQPLSKQNLSFQVPWVPLIPALSILFNIYLMVMLDIATWIRFVVWMILGIVVFHFSGRNICKKHKTISTDLSRQDLNNQNFYEEGHNVEHENFDESHFEPNSIYYADKQISDYKGLPHNNDDSKILTPSKVIESLDLVLDSFIAEPISPDVMSIENVSYVSNVALVEANHQKNCEYRDTQNIVLHAKLLKALNVDDRVINIENTNAESIKSSEQIHDGLTEKNFDVDNRYRVNLESYHQ</sequence>
<evidence type="ECO:0000256" key="3">
    <source>
        <dbReference type="ARBA" id="ARBA00022989"/>
    </source>
</evidence>
<dbReference type="InterPro" id="IPR002293">
    <property type="entry name" value="AA/rel_permease1"/>
</dbReference>
<evidence type="ECO:0000256" key="5">
    <source>
        <dbReference type="SAM" id="Phobius"/>
    </source>
</evidence>
<dbReference type="EMBL" id="JARQZJ010000041">
    <property type="protein sequence ID" value="KAK9877375.1"/>
    <property type="molecule type" value="Genomic_DNA"/>
</dbReference>
<dbReference type="GO" id="GO:0061459">
    <property type="term" value="F:L-arginine transmembrane transporter activity"/>
    <property type="evidence" value="ECO:0007669"/>
    <property type="project" value="TreeGrafter"/>
</dbReference>
<dbReference type="GO" id="GO:0005886">
    <property type="term" value="C:plasma membrane"/>
    <property type="evidence" value="ECO:0007669"/>
    <property type="project" value="TreeGrafter"/>
</dbReference>
<feature type="domain" description="Cationic amino acid transporter C-terminal" evidence="6">
    <location>
        <begin position="528"/>
        <end position="574"/>
    </location>
</feature>
<evidence type="ECO:0000313" key="7">
    <source>
        <dbReference type="EMBL" id="KAK9877375.1"/>
    </source>
</evidence>
<dbReference type="GO" id="GO:0000064">
    <property type="term" value="F:L-ornithine transmembrane transporter activity"/>
    <property type="evidence" value="ECO:0007669"/>
    <property type="project" value="TreeGrafter"/>
</dbReference>
<evidence type="ECO:0000259" key="6">
    <source>
        <dbReference type="Pfam" id="PF13906"/>
    </source>
</evidence>
<feature type="transmembrane region" description="Helical" evidence="5">
    <location>
        <begin position="62"/>
        <end position="81"/>
    </location>
</feature>
<evidence type="ECO:0000256" key="4">
    <source>
        <dbReference type="ARBA" id="ARBA00023136"/>
    </source>
</evidence>
<reference evidence="7 8" key="1">
    <citation type="submission" date="2023-03" db="EMBL/GenBank/DDBJ databases">
        <title>Genome insight into feeding habits of ladybird beetles.</title>
        <authorList>
            <person name="Li H.-S."/>
            <person name="Huang Y.-H."/>
            <person name="Pang H."/>
        </authorList>
    </citation>
    <scope>NUCLEOTIDE SEQUENCE [LARGE SCALE GENOMIC DNA]</scope>
    <source>
        <strain evidence="7">SYSU_2023b</strain>
        <tissue evidence="7">Whole body</tissue>
    </source>
</reference>
<comment type="subcellular location">
    <subcellularLocation>
        <location evidence="1">Membrane</location>
        <topology evidence="1">Multi-pass membrane protein</topology>
    </subcellularLocation>
</comment>
<feature type="transmembrane region" description="Helical" evidence="5">
    <location>
        <begin position="33"/>
        <end position="50"/>
    </location>
</feature>
<dbReference type="GO" id="GO:0097638">
    <property type="term" value="P:L-arginine import across plasma membrane"/>
    <property type="evidence" value="ECO:0007669"/>
    <property type="project" value="TreeGrafter"/>
</dbReference>
<feature type="transmembrane region" description="Helical" evidence="5">
    <location>
        <begin position="530"/>
        <end position="549"/>
    </location>
</feature>
<dbReference type="FunFam" id="1.20.1740.10:FF:000010">
    <property type="entry name" value="probable cationic amino acid transporter"/>
    <property type="match status" value="1"/>
</dbReference>
<evidence type="ECO:0000256" key="1">
    <source>
        <dbReference type="ARBA" id="ARBA00004141"/>
    </source>
</evidence>
<evidence type="ECO:0000256" key="2">
    <source>
        <dbReference type="ARBA" id="ARBA00022692"/>
    </source>
</evidence>
<dbReference type="PANTHER" id="PTHR43243">
    <property type="entry name" value="INNER MEMBRANE TRANSPORTER YGJI-RELATED"/>
    <property type="match status" value="1"/>
</dbReference>
<dbReference type="Pfam" id="PF13906">
    <property type="entry name" value="AA_permease_C"/>
    <property type="match status" value="1"/>
</dbReference>
<feature type="transmembrane region" description="Helical" evidence="5">
    <location>
        <begin position="190"/>
        <end position="214"/>
    </location>
</feature>
<protein>
    <recommendedName>
        <fullName evidence="6">Cationic amino acid transporter C-terminal domain-containing protein</fullName>
    </recommendedName>
</protein>
<accession>A0AAW1U4H1</accession>
<feature type="transmembrane region" description="Helical" evidence="5">
    <location>
        <begin position="499"/>
        <end position="518"/>
    </location>
</feature>
<keyword evidence="3 5" id="KW-1133">Transmembrane helix</keyword>
<gene>
    <name evidence="7" type="ORF">WA026_017773</name>
</gene>
<organism evidence="7 8">
    <name type="scientific">Henosepilachna vigintioctopunctata</name>
    <dbReference type="NCBI Taxonomy" id="420089"/>
    <lineage>
        <taxon>Eukaryota</taxon>
        <taxon>Metazoa</taxon>
        <taxon>Ecdysozoa</taxon>
        <taxon>Arthropoda</taxon>
        <taxon>Hexapoda</taxon>
        <taxon>Insecta</taxon>
        <taxon>Pterygota</taxon>
        <taxon>Neoptera</taxon>
        <taxon>Endopterygota</taxon>
        <taxon>Coleoptera</taxon>
        <taxon>Polyphaga</taxon>
        <taxon>Cucujiformia</taxon>
        <taxon>Coccinelloidea</taxon>
        <taxon>Coccinellidae</taxon>
        <taxon>Epilachninae</taxon>
        <taxon>Epilachnini</taxon>
        <taxon>Henosepilachna</taxon>
    </lineage>
</organism>
<evidence type="ECO:0000313" key="8">
    <source>
        <dbReference type="Proteomes" id="UP001431783"/>
    </source>
</evidence>
<dbReference type="AlphaFoldDB" id="A0AAW1U4H1"/>
<keyword evidence="4 5" id="KW-0472">Membrane</keyword>
<dbReference type="Pfam" id="PF13520">
    <property type="entry name" value="AA_permease_2"/>
    <property type="match status" value="1"/>
</dbReference>
<feature type="transmembrane region" description="Helical" evidence="5">
    <location>
        <begin position="397"/>
        <end position="416"/>
    </location>
</feature>
<feature type="transmembrane region" description="Helical" evidence="5">
    <location>
        <begin position="93"/>
        <end position="114"/>
    </location>
</feature>